<feature type="compositionally biased region" description="Polar residues" evidence="10">
    <location>
        <begin position="17"/>
        <end position="33"/>
    </location>
</feature>
<dbReference type="GO" id="GO:0040029">
    <property type="term" value="P:epigenetic regulation of gene expression"/>
    <property type="evidence" value="ECO:0007669"/>
    <property type="project" value="TreeGrafter"/>
</dbReference>
<evidence type="ECO:0000313" key="12">
    <source>
        <dbReference type="EMBL" id="CAJ1933888.1"/>
    </source>
</evidence>
<name>A0AAD2CQU7_9STRA</name>
<feature type="compositionally biased region" description="Basic and acidic residues" evidence="10">
    <location>
        <begin position="96"/>
        <end position="106"/>
    </location>
</feature>
<organism evidence="12 13">
    <name type="scientific">Cylindrotheca closterium</name>
    <dbReference type="NCBI Taxonomy" id="2856"/>
    <lineage>
        <taxon>Eukaryota</taxon>
        <taxon>Sar</taxon>
        <taxon>Stramenopiles</taxon>
        <taxon>Ochrophyta</taxon>
        <taxon>Bacillariophyta</taxon>
        <taxon>Bacillariophyceae</taxon>
        <taxon>Bacillariophycidae</taxon>
        <taxon>Bacillariales</taxon>
        <taxon>Bacillariaceae</taxon>
        <taxon>Cylindrotheca</taxon>
    </lineage>
</organism>
<evidence type="ECO:0000256" key="7">
    <source>
        <dbReference type="ARBA" id="ARBA00023015"/>
    </source>
</evidence>
<keyword evidence="4" id="KW-0678">Repressor</keyword>
<keyword evidence="5" id="KW-0378">Hydrolase</keyword>
<sequence length="1271" mass="138959">MSEATPVPENMDEHVDSTVSQKTGMKSSYNGESISVEVAKRKALDGSIDEPKEKMRRTDSAISVTTSKAGNTDGKQVGGSTSTKVEPSAELQSRPDAAKSETHDTAENMAIDEQPVRSSSNSTKDKKQVTTTVSDEPSLDLPSNALGDNEYKPASEEESSGAYSSDFGEEIVSKYVKLDPLPDNVAPLNALTKAETRELENSLQIRKGGWRDDWIGNLAFADEDIPNPDGKSRDRGKKSLFRWAERNKQSKRLLNNLLRVVYNLDETPEHARKVLAAAEADSVESIQNAVRRVSYDPEVLRQDGWTTAKSLEPIGASGGPHRIGEMVSWQGYTGVVIAYDHDDHLGDLWKAMWIEEFDTFDLEAEELADAKKRFEKRIKQREQKEKPQAQAANLSGSRRSGRTTSPDFTVNGIEHGIVLAVSYSRGSRPGVFWPARVMHFSEMKSQSKRGSQKQKVDVVFLAPYWNATSTLPSKESYSESLSRHGDTIFNSGALFELETIDASPDCIQEYPYTGSSGLDIDQLRSSFKFIGLPKAAFPRFVDAHRLALGLKEYSKTVMKSTINSDDLHLTTAGLFEAHPIAAQAAQYPDAVLHLPFGHILSQLPHPDEEEKKHGLDDLESGEEPVLQLGSMLELMKPPKCWGYTNGKASQGMETPDRKPIQKVFKTPPLLLNFDSNDGSITLERFTLGLPFLVSLLAGADSDSSRSFLLKKSLDQLLVKLPKDSDDFKALSADTKEVQRKALVKLWVVVKTHGEDVIGSLEQEQQYLMEWRKLCERIYKYITVVFSTMGVGNKVSYVMTDSLCNQHLTSNGCFERAVRLPAALKAAKEVGAGKNESLQLMTSVKPSYMEMAENKVIRRAHTKTYLQRIKKRCMAIADDTTIASLTEDSEGNGGADTKGSRGSWKAAIAGVGSALQALDMILHGECVNVFSITRPPGHHAGKELHAMKAVSNGFCVLNPVACAAIHAATPVSEGGHGLRRICVIDVDVHHGNGTQDILGSTYDPRFLYVSLHAGGPHLNGVDPSDDDPLPNHHLGRSALKGIFPGRCGDSSPHPGVLNIPLGPRVTSHAIGTALVTKVTPAVERFSPDLIIMSTGFDAHKNDPLGLGGLSAEDFGTLTEVICKLAHKTCSGRILSVLEGGYGVPCCQPPVNLFDPEEALKQVALQDQQKQETREIPTNGSTTAPSTLPAEVEQPPKPSIDTQTAERSVYTASKSDSAAKPLDLLELGDDLPETMKDDVDIGLARRLDRCHKEGFMHCVREHVKALEKSNARS</sequence>
<dbReference type="InterPro" id="IPR037138">
    <property type="entry name" value="His_deacetylse_dom_sf"/>
</dbReference>
<gene>
    <name evidence="12" type="ORF">CYCCA115_LOCUS3504</name>
</gene>
<dbReference type="GO" id="GO:0005737">
    <property type="term" value="C:cytoplasm"/>
    <property type="evidence" value="ECO:0007669"/>
    <property type="project" value="TreeGrafter"/>
</dbReference>
<feature type="compositionally biased region" description="Polar residues" evidence="10">
    <location>
        <begin position="1174"/>
        <end position="1184"/>
    </location>
</feature>
<evidence type="ECO:0000256" key="8">
    <source>
        <dbReference type="ARBA" id="ARBA00023163"/>
    </source>
</evidence>
<evidence type="ECO:0000259" key="11">
    <source>
        <dbReference type="Pfam" id="PF00850"/>
    </source>
</evidence>
<feature type="compositionally biased region" description="Polar residues" evidence="10">
    <location>
        <begin position="60"/>
        <end position="85"/>
    </location>
</feature>
<dbReference type="InterPro" id="IPR023696">
    <property type="entry name" value="Ureohydrolase_dom_sf"/>
</dbReference>
<dbReference type="PANTHER" id="PTHR10625">
    <property type="entry name" value="HISTONE DEACETYLASE HDAC1-RELATED"/>
    <property type="match status" value="1"/>
</dbReference>
<comment type="similarity">
    <text evidence="2">Belongs to the histone deacetylase family. HD type 2 subfamily.</text>
</comment>
<feature type="region of interest" description="Disordered" evidence="10">
    <location>
        <begin position="1162"/>
        <end position="1211"/>
    </location>
</feature>
<evidence type="ECO:0000256" key="3">
    <source>
        <dbReference type="ARBA" id="ARBA00012111"/>
    </source>
</evidence>
<evidence type="ECO:0000256" key="5">
    <source>
        <dbReference type="ARBA" id="ARBA00022801"/>
    </source>
</evidence>
<feature type="compositionally biased region" description="Low complexity" evidence="10">
    <location>
        <begin position="395"/>
        <end position="405"/>
    </location>
</feature>
<dbReference type="SUPFAM" id="SSF52768">
    <property type="entry name" value="Arginase/deacetylase"/>
    <property type="match status" value="1"/>
</dbReference>
<feature type="compositionally biased region" description="Polar residues" evidence="10">
    <location>
        <begin position="1198"/>
        <end position="1211"/>
    </location>
</feature>
<evidence type="ECO:0000256" key="4">
    <source>
        <dbReference type="ARBA" id="ARBA00022491"/>
    </source>
</evidence>
<feature type="compositionally biased region" description="Basic and acidic residues" evidence="10">
    <location>
        <begin position="38"/>
        <end position="59"/>
    </location>
</feature>
<keyword evidence="7" id="KW-0805">Transcription regulation</keyword>
<keyword evidence="8" id="KW-0804">Transcription</keyword>
<evidence type="ECO:0000256" key="2">
    <source>
        <dbReference type="ARBA" id="ARBA00007738"/>
    </source>
</evidence>
<dbReference type="Pfam" id="PF00850">
    <property type="entry name" value="Hist_deacetyl"/>
    <property type="match status" value="1"/>
</dbReference>
<protein>
    <recommendedName>
        <fullName evidence="3">histone deacetylase</fullName>
        <ecNumber evidence="3">3.5.1.98</ecNumber>
    </recommendedName>
</protein>
<evidence type="ECO:0000256" key="1">
    <source>
        <dbReference type="ARBA" id="ARBA00004123"/>
    </source>
</evidence>
<dbReference type="PANTHER" id="PTHR10625:SF5">
    <property type="entry name" value="HISTONE DEACETYLASE"/>
    <property type="match status" value="1"/>
</dbReference>
<dbReference type="EMBL" id="CAKOGP040000313">
    <property type="protein sequence ID" value="CAJ1933888.1"/>
    <property type="molecule type" value="Genomic_DNA"/>
</dbReference>
<dbReference type="InterPro" id="IPR023801">
    <property type="entry name" value="His_deacetylse_dom"/>
</dbReference>
<keyword evidence="13" id="KW-1185">Reference proteome</keyword>
<comment type="subcellular location">
    <subcellularLocation>
        <location evidence="1">Nucleus</location>
    </subcellularLocation>
</comment>
<evidence type="ECO:0000256" key="10">
    <source>
        <dbReference type="SAM" id="MobiDB-lite"/>
    </source>
</evidence>
<feature type="region of interest" description="Disordered" evidence="10">
    <location>
        <begin position="378"/>
        <end position="408"/>
    </location>
</feature>
<feature type="domain" description="Histone deacetylase" evidence="11">
    <location>
        <begin position="814"/>
        <end position="1142"/>
    </location>
</feature>
<dbReference type="GO" id="GO:0000118">
    <property type="term" value="C:histone deacetylase complex"/>
    <property type="evidence" value="ECO:0007669"/>
    <property type="project" value="TreeGrafter"/>
</dbReference>
<dbReference type="EC" id="3.5.1.98" evidence="3"/>
<evidence type="ECO:0000256" key="6">
    <source>
        <dbReference type="ARBA" id="ARBA00022853"/>
    </source>
</evidence>
<dbReference type="Proteomes" id="UP001295423">
    <property type="component" value="Unassembled WGS sequence"/>
</dbReference>
<evidence type="ECO:0000313" key="13">
    <source>
        <dbReference type="Proteomes" id="UP001295423"/>
    </source>
</evidence>
<comment type="caution">
    <text evidence="12">The sequence shown here is derived from an EMBL/GenBank/DDBJ whole genome shotgun (WGS) entry which is preliminary data.</text>
</comment>
<reference evidence="12" key="1">
    <citation type="submission" date="2023-08" db="EMBL/GenBank/DDBJ databases">
        <authorList>
            <person name="Audoor S."/>
            <person name="Bilcke G."/>
        </authorList>
    </citation>
    <scope>NUCLEOTIDE SEQUENCE</scope>
</reference>
<keyword evidence="9" id="KW-0539">Nucleus</keyword>
<keyword evidence="6" id="KW-0156">Chromatin regulator</keyword>
<feature type="region of interest" description="Disordered" evidence="10">
    <location>
        <begin position="1"/>
        <end position="165"/>
    </location>
</feature>
<evidence type="ECO:0000256" key="9">
    <source>
        <dbReference type="ARBA" id="ARBA00023242"/>
    </source>
</evidence>
<dbReference type="AlphaFoldDB" id="A0AAD2CQU7"/>
<proteinExistence type="inferred from homology"/>
<accession>A0AAD2CQU7</accession>
<dbReference type="Gene3D" id="3.40.800.20">
    <property type="entry name" value="Histone deacetylase domain"/>
    <property type="match status" value="1"/>
</dbReference>
<dbReference type="GO" id="GO:0141221">
    <property type="term" value="F:histone deacetylase activity, hydrolytic mechanism"/>
    <property type="evidence" value="ECO:0007669"/>
    <property type="project" value="UniProtKB-EC"/>
</dbReference>